<dbReference type="PANTHER" id="PTHR45913:SF5">
    <property type="entry name" value="GENERAL TRANSCRIPTION FACTOR II-I REPEAT DOMAIN-CONTAINING PROTEIN 2A-LIKE PROTEIN"/>
    <property type="match status" value="1"/>
</dbReference>
<comment type="caution">
    <text evidence="1">The sequence shown here is derived from an EMBL/GenBank/DDBJ whole genome shotgun (WGS) entry which is preliminary data.</text>
</comment>
<name>A0A8S3XR37_PARAO</name>
<protein>
    <submittedName>
        <fullName evidence="1">(apollo) hypothetical protein</fullName>
    </submittedName>
</protein>
<gene>
    <name evidence="1" type="ORF">PAPOLLO_LOCUS21477</name>
</gene>
<accession>A0A8S3XR37</accession>
<organism evidence="1 2">
    <name type="scientific">Parnassius apollo</name>
    <name type="common">Apollo butterfly</name>
    <name type="synonym">Papilio apollo</name>
    <dbReference type="NCBI Taxonomy" id="110799"/>
    <lineage>
        <taxon>Eukaryota</taxon>
        <taxon>Metazoa</taxon>
        <taxon>Ecdysozoa</taxon>
        <taxon>Arthropoda</taxon>
        <taxon>Hexapoda</taxon>
        <taxon>Insecta</taxon>
        <taxon>Pterygota</taxon>
        <taxon>Neoptera</taxon>
        <taxon>Endopterygota</taxon>
        <taxon>Lepidoptera</taxon>
        <taxon>Glossata</taxon>
        <taxon>Ditrysia</taxon>
        <taxon>Papilionoidea</taxon>
        <taxon>Papilionidae</taxon>
        <taxon>Parnassiinae</taxon>
        <taxon>Parnassini</taxon>
        <taxon>Parnassius</taxon>
        <taxon>Parnassius</taxon>
    </lineage>
</organism>
<dbReference type="Proteomes" id="UP000691718">
    <property type="component" value="Unassembled WGS sequence"/>
</dbReference>
<dbReference type="PANTHER" id="PTHR45913">
    <property type="entry name" value="EPM2A-INTERACTING PROTEIN 1"/>
    <property type="match status" value="1"/>
</dbReference>
<dbReference type="EMBL" id="CAJQZP010001331">
    <property type="protein sequence ID" value="CAG5038913.1"/>
    <property type="molecule type" value="Genomic_DNA"/>
</dbReference>
<dbReference type="AlphaFoldDB" id="A0A8S3XR37"/>
<sequence length="128" mass="14542">MDGIIEEDFLAVITMKDHARGCDFMDALKEFVEKYGIPVSKLISVCTDGCPSMLGANNGLIALMKREWNLPNLLPIHCLLHQETLACRISNNKLNDVMNTVINLINYIRARELKHQKFNDLLEELQAN</sequence>
<keyword evidence="2" id="KW-1185">Reference proteome</keyword>
<evidence type="ECO:0000313" key="1">
    <source>
        <dbReference type="EMBL" id="CAG5038913.1"/>
    </source>
</evidence>
<evidence type="ECO:0000313" key="2">
    <source>
        <dbReference type="Proteomes" id="UP000691718"/>
    </source>
</evidence>
<reference evidence="1" key="1">
    <citation type="submission" date="2021-04" db="EMBL/GenBank/DDBJ databases">
        <authorList>
            <person name="Tunstrom K."/>
        </authorList>
    </citation>
    <scope>NUCLEOTIDE SEQUENCE</scope>
</reference>
<proteinExistence type="predicted"/>
<dbReference type="OrthoDB" id="6611647at2759"/>